<protein>
    <recommendedName>
        <fullName evidence="2">Protein HGH1 homolog</fullName>
    </recommendedName>
</protein>
<reference evidence="5 6" key="1">
    <citation type="journal article" date="2021" name="BMC Biol.">
        <title>Horizontally acquired antibacterial genes associated with adaptive radiation of ladybird beetles.</title>
        <authorList>
            <person name="Li H.S."/>
            <person name="Tang X.F."/>
            <person name="Huang Y.H."/>
            <person name="Xu Z.Y."/>
            <person name="Chen M.L."/>
            <person name="Du X.Y."/>
            <person name="Qiu B.Y."/>
            <person name="Chen P.T."/>
            <person name="Zhang W."/>
            <person name="Slipinski A."/>
            <person name="Escalona H.E."/>
            <person name="Waterhouse R.M."/>
            <person name="Zwick A."/>
            <person name="Pang H."/>
        </authorList>
    </citation>
    <scope>NUCLEOTIDE SEQUENCE [LARGE SCALE GENOMIC DNA]</scope>
    <source>
        <strain evidence="5">SYSU2018</strain>
    </source>
</reference>
<name>A0ABD2MWN0_9CUCU</name>
<dbReference type="InterPro" id="IPR007205">
    <property type="entry name" value="Protein_HGH1_N"/>
</dbReference>
<dbReference type="PANTHER" id="PTHR13387">
    <property type="entry name" value="PROTEIN HGH1 HOMOLOG"/>
    <property type="match status" value="1"/>
</dbReference>
<dbReference type="InterPro" id="IPR016024">
    <property type="entry name" value="ARM-type_fold"/>
</dbReference>
<dbReference type="Gene3D" id="1.25.10.10">
    <property type="entry name" value="Leucine-rich Repeat Variant"/>
    <property type="match status" value="1"/>
</dbReference>
<proteinExistence type="inferred from homology"/>
<evidence type="ECO:0000256" key="1">
    <source>
        <dbReference type="ARBA" id="ARBA00006712"/>
    </source>
</evidence>
<dbReference type="Pfam" id="PF04064">
    <property type="entry name" value="DUF384"/>
    <property type="match status" value="1"/>
</dbReference>
<dbReference type="SUPFAM" id="SSF48371">
    <property type="entry name" value="ARM repeat"/>
    <property type="match status" value="1"/>
</dbReference>
<evidence type="ECO:0000259" key="4">
    <source>
        <dbReference type="Pfam" id="PF04064"/>
    </source>
</evidence>
<dbReference type="AlphaFoldDB" id="A0ABD2MWN0"/>
<dbReference type="EMBL" id="JABFTP020000042">
    <property type="protein sequence ID" value="KAL3270559.1"/>
    <property type="molecule type" value="Genomic_DNA"/>
</dbReference>
<organism evidence="5 6">
    <name type="scientific">Cryptolaemus montrouzieri</name>
    <dbReference type="NCBI Taxonomy" id="559131"/>
    <lineage>
        <taxon>Eukaryota</taxon>
        <taxon>Metazoa</taxon>
        <taxon>Ecdysozoa</taxon>
        <taxon>Arthropoda</taxon>
        <taxon>Hexapoda</taxon>
        <taxon>Insecta</taxon>
        <taxon>Pterygota</taxon>
        <taxon>Neoptera</taxon>
        <taxon>Endopterygota</taxon>
        <taxon>Coleoptera</taxon>
        <taxon>Polyphaga</taxon>
        <taxon>Cucujiformia</taxon>
        <taxon>Coccinelloidea</taxon>
        <taxon>Coccinellidae</taxon>
        <taxon>Scymninae</taxon>
        <taxon>Scymnini</taxon>
        <taxon>Cryptolaemus</taxon>
    </lineage>
</organism>
<evidence type="ECO:0000259" key="3">
    <source>
        <dbReference type="Pfam" id="PF04063"/>
    </source>
</evidence>
<feature type="domain" description="Protein HGH1 N-terminal" evidence="3">
    <location>
        <begin position="129"/>
        <end position="301"/>
    </location>
</feature>
<evidence type="ECO:0000256" key="2">
    <source>
        <dbReference type="ARBA" id="ARBA00014076"/>
    </source>
</evidence>
<dbReference type="InterPro" id="IPR039717">
    <property type="entry name" value="Hgh1"/>
</dbReference>
<dbReference type="Pfam" id="PF04063">
    <property type="entry name" value="DUF383"/>
    <property type="match status" value="1"/>
</dbReference>
<dbReference type="PANTHER" id="PTHR13387:SF9">
    <property type="entry name" value="PROTEIN HGH1 HOMOLOG"/>
    <property type="match status" value="1"/>
</dbReference>
<dbReference type="InterPro" id="IPR007206">
    <property type="entry name" value="Protein_HGH1_C"/>
</dbReference>
<sequence>MDWKPRHEERSGTLPQPSQETVKNLKELLKFLQLGARLDLKALALESLLAMTGSEDGIKSVLCVEEILVSLVGLLEDNSEPIAKDSAACLINLSADIHGPTYLLNLSKNYCPPLQSSPDTIVKECLKHIFNKESNIADECCMILSNLSRDEHSVGLMFDLLKETQYGFDDIINIFTKVDYNTRGAKLNYLGPWLSNMTQDQRVREYILDPEKCVIQRLLPYTEYKESIVRRGGIIGTLRNCCFEVLSNQWLLSEEVDILPRLLLPLAGNEEFDDEDNDKLPLELQYLPEDKMREPDPDIRKMLIEAITQLCTEKQNRKYIRDKNAYVILRELHTWEKDAAVLTACENLVDILIRTEDEIGCDNLKEVDIPEDIAEKFQKLDV</sequence>
<evidence type="ECO:0000313" key="5">
    <source>
        <dbReference type="EMBL" id="KAL3270559.1"/>
    </source>
</evidence>
<evidence type="ECO:0000313" key="6">
    <source>
        <dbReference type="Proteomes" id="UP001516400"/>
    </source>
</evidence>
<comment type="caution">
    <text evidence="5">The sequence shown here is derived from an EMBL/GenBank/DDBJ whole genome shotgun (WGS) entry which is preliminary data.</text>
</comment>
<comment type="similarity">
    <text evidence="1">Belongs to the HGH1 family.</text>
</comment>
<keyword evidence="6" id="KW-1185">Reference proteome</keyword>
<dbReference type="Proteomes" id="UP001516400">
    <property type="component" value="Unassembled WGS sequence"/>
</dbReference>
<gene>
    <name evidence="5" type="ORF">HHI36_021097</name>
</gene>
<dbReference type="InterPro" id="IPR011989">
    <property type="entry name" value="ARM-like"/>
</dbReference>
<feature type="domain" description="Protein HGH1 C-terminal" evidence="4">
    <location>
        <begin position="306"/>
        <end position="359"/>
    </location>
</feature>
<accession>A0ABD2MWN0</accession>